<name>A0A7S7SHR4_PALFE</name>
<protein>
    <recommendedName>
        <fullName evidence="1 7">Imidazolonepropionase</fullName>
        <ecNumber evidence="1 7">3.5.2.7</ecNumber>
    </recommendedName>
    <alternativeName>
        <fullName evidence="7">Imidazolone-5-propionate hydrolase</fullName>
    </alternativeName>
</protein>
<dbReference type="FunFam" id="3.20.20.140:FF:000007">
    <property type="entry name" value="Imidazolonepropionase"/>
    <property type="match status" value="1"/>
</dbReference>
<feature type="domain" description="Amidohydrolase-related" evidence="8">
    <location>
        <begin position="73"/>
        <end position="413"/>
    </location>
</feature>
<evidence type="ECO:0000256" key="1">
    <source>
        <dbReference type="ARBA" id="ARBA00012864"/>
    </source>
</evidence>
<comment type="subcellular location">
    <subcellularLocation>
        <location evidence="7">Cytoplasm</location>
    </subcellularLocation>
</comment>
<comment type="pathway">
    <text evidence="7">Amino-acid degradation; L-histidine degradation into L-glutamate; N-formimidoyl-L-glutamate from L-histidine: step 3/3.</text>
</comment>
<dbReference type="Gene3D" id="2.30.40.10">
    <property type="entry name" value="Urease, subunit C, domain 1"/>
    <property type="match status" value="1"/>
</dbReference>
<dbReference type="UniPathway" id="UPA00379">
    <property type="reaction ID" value="UER00551"/>
</dbReference>
<feature type="binding site" evidence="7">
    <location>
        <position position="326"/>
    </location>
    <ligand>
        <name>Zn(2+)</name>
        <dbReference type="ChEBI" id="CHEBI:29105"/>
    </ligand>
</feature>
<dbReference type="PANTHER" id="PTHR42752:SF1">
    <property type="entry name" value="IMIDAZOLONEPROPIONASE-RELATED"/>
    <property type="match status" value="1"/>
</dbReference>
<dbReference type="InterPro" id="IPR006680">
    <property type="entry name" value="Amidohydro-rel"/>
</dbReference>
<dbReference type="CDD" id="cd01296">
    <property type="entry name" value="Imidazolone-5PH"/>
    <property type="match status" value="1"/>
</dbReference>
<evidence type="ECO:0000256" key="3">
    <source>
        <dbReference type="ARBA" id="ARBA00022801"/>
    </source>
</evidence>
<keyword evidence="10" id="KW-1185">Reference proteome</keyword>
<dbReference type="Proteomes" id="UP000593892">
    <property type="component" value="Chromosome"/>
</dbReference>
<dbReference type="SUPFAM" id="SSF51556">
    <property type="entry name" value="Metallo-dependent hydrolases"/>
    <property type="match status" value="1"/>
</dbReference>
<feature type="binding site" evidence="7">
    <location>
        <position position="330"/>
    </location>
    <ligand>
        <name>N-formimidoyl-L-glutamate</name>
        <dbReference type="ChEBI" id="CHEBI:58928"/>
    </ligand>
</feature>
<feature type="binding site" evidence="7">
    <location>
        <position position="154"/>
    </location>
    <ligand>
        <name>4-imidazolone-5-propanoate</name>
        <dbReference type="ChEBI" id="CHEBI:77893"/>
    </ligand>
</feature>
<comment type="function">
    <text evidence="7">Catalyzes the hydrolytic cleavage of the carbon-nitrogen bond in imidazolone-5-propanoate to yield N-formimidoyl-L-glutamate. It is the third step in the universal histidine degradation pathway.</text>
</comment>
<sequence>MNKRLLVRGARQMLTLRGASAPRRGAQLSDVSLLESGAMLIEDGVITHIGPSRRIENLAAARDAQELDATGRVVMPGFVDSHTHLIHGPARLNDYEARILGRTYAQIAAAGGGIRQTMRAVRASSAKRLASDAKARIATIACYGTTTIEAKSGYGLDEATELRLLRIARALDEDPLTVVPTFLGAHATPPEFEGNPDGFIQHLIDVILPRVALARVARFADAYCDSGAFSVAQAHRYLSAAAALGLEVKMHASQFAEIGAVALALELQAISADHLEAIGAHEVESLARSNTIATLLPGSVFHLGLSRYAPARALIDAGAAVALATDYNPGTSPSCSMQMTLSLACTQMRMTPAEAIAAATINGAHALGLAAQCGSLEAAKYGDFLVLNVSDYRELPYSFGINHVAMTVKRGEVIYCDKDYPTK</sequence>
<accession>A0A7S7SHR4</accession>
<dbReference type="InterPro" id="IPR005920">
    <property type="entry name" value="HutI"/>
</dbReference>
<dbReference type="NCBIfam" id="TIGR01224">
    <property type="entry name" value="hutI"/>
    <property type="match status" value="1"/>
</dbReference>
<keyword evidence="6 7" id="KW-0408">Iron</keyword>
<dbReference type="SUPFAM" id="SSF51338">
    <property type="entry name" value="Composite domain of metallo-dependent hydrolases"/>
    <property type="match status" value="1"/>
</dbReference>
<evidence type="ECO:0000313" key="10">
    <source>
        <dbReference type="Proteomes" id="UP000593892"/>
    </source>
</evidence>
<feature type="binding site" evidence="7">
    <location>
        <position position="84"/>
    </location>
    <ligand>
        <name>Fe(3+)</name>
        <dbReference type="ChEBI" id="CHEBI:29034"/>
    </ligand>
</feature>
<evidence type="ECO:0000256" key="5">
    <source>
        <dbReference type="ARBA" id="ARBA00022833"/>
    </source>
</evidence>
<gene>
    <name evidence="7" type="primary">hutI</name>
    <name evidence="9" type="ORF">IRI77_18955</name>
</gene>
<evidence type="ECO:0000256" key="4">
    <source>
        <dbReference type="ARBA" id="ARBA00022808"/>
    </source>
</evidence>
<keyword evidence="4 7" id="KW-0369">Histidine metabolism</keyword>
<reference evidence="9 10" key="1">
    <citation type="submission" date="2020-10" db="EMBL/GenBank/DDBJ databases">
        <title>Complete genome sequence of Paludibaculum fermentans P105T, a facultatively anaerobic acidobacterium capable of dissimilatory Fe(III) reduction.</title>
        <authorList>
            <person name="Dedysh S.N."/>
            <person name="Beletsky A.V."/>
            <person name="Kulichevskaya I.S."/>
            <person name="Mardanov A.V."/>
            <person name="Ravin N.V."/>
        </authorList>
    </citation>
    <scope>NUCLEOTIDE SEQUENCE [LARGE SCALE GENOMIC DNA]</scope>
    <source>
        <strain evidence="9 10">P105</strain>
    </source>
</reference>
<evidence type="ECO:0000256" key="7">
    <source>
        <dbReference type="HAMAP-Rule" id="MF_00372"/>
    </source>
</evidence>
<dbReference type="GO" id="GO:0050480">
    <property type="term" value="F:imidazolonepropionase activity"/>
    <property type="evidence" value="ECO:0007669"/>
    <property type="project" value="UniProtKB-UniRule"/>
</dbReference>
<feature type="binding site" evidence="7">
    <location>
        <position position="154"/>
    </location>
    <ligand>
        <name>N-formimidoyl-L-glutamate</name>
        <dbReference type="ChEBI" id="CHEBI:58928"/>
    </ligand>
</feature>
<feature type="binding site" evidence="7">
    <location>
        <position position="326"/>
    </location>
    <ligand>
        <name>Fe(3+)</name>
        <dbReference type="ChEBI" id="CHEBI:29034"/>
    </ligand>
</feature>
<dbReference type="GO" id="GO:0019556">
    <property type="term" value="P:L-histidine catabolic process to glutamate and formamide"/>
    <property type="evidence" value="ECO:0007669"/>
    <property type="project" value="UniProtKB-UniRule"/>
</dbReference>
<feature type="binding site" evidence="7">
    <location>
        <position position="254"/>
    </location>
    <ligand>
        <name>4-imidazolone-5-propanoate</name>
        <dbReference type="ChEBI" id="CHEBI:77893"/>
    </ligand>
</feature>
<feature type="binding site" evidence="7">
    <location>
        <position position="251"/>
    </location>
    <ligand>
        <name>Zn(2+)</name>
        <dbReference type="ChEBI" id="CHEBI:29105"/>
    </ligand>
</feature>
<feature type="binding site" evidence="7">
    <location>
        <position position="82"/>
    </location>
    <ligand>
        <name>Zn(2+)</name>
        <dbReference type="ChEBI" id="CHEBI:29105"/>
    </ligand>
</feature>
<dbReference type="Pfam" id="PF01979">
    <property type="entry name" value="Amidohydro_1"/>
    <property type="match status" value="1"/>
</dbReference>
<dbReference type="InterPro" id="IPR011059">
    <property type="entry name" value="Metal-dep_hydrolase_composite"/>
</dbReference>
<proteinExistence type="inferred from homology"/>
<keyword evidence="7" id="KW-0963">Cytoplasm</keyword>
<dbReference type="EC" id="3.5.2.7" evidence="1 7"/>
<feature type="binding site" evidence="7">
    <location>
        <position position="84"/>
    </location>
    <ligand>
        <name>Zn(2+)</name>
        <dbReference type="ChEBI" id="CHEBI:29105"/>
    </ligand>
</feature>
<dbReference type="EMBL" id="CP063849">
    <property type="protein sequence ID" value="QOY84938.1"/>
    <property type="molecule type" value="Genomic_DNA"/>
</dbReference>
<feature type="binding site" evidence="7">
    <location>
        <position position="328"/>
    </location>
    <ligand>
        <name>N-formimidoyl-L-glutamate</name>
        <dbReference type="ChEBI" id="CHEBI:58928"/>
    </ligand>
</feature>
<feature type="binding site" evidence="7">
    <location>
        <position position="186"/>
    </location>
    <ligand>
        <name>4-imidazolone-5-propanoate</name>
        <dbReference type="ChEBI" id="CHEBI:77893"/>
    </ligand>
</feature>
<dbReference type="HAMAP" id="MF_00372">
    <property type="entry name" value="HutI"/>
    <property type="match status" value="1"/>
</dbReference>
<feature type="binding site" evidence="7">
    <location>
        <position position="82"/>
    </location>
    <ligand>
        <name>Fe(3+)</name>
        <dbReference type="ChEBI" id="CHEBI:29034"/>
    </ligand>
</feature>
<organism evidence="9 10">
    <name type="scientific">Paludibaculum fermentans</name>
    <dbReference type="NCBI Taxonomy" id="1473598"/>
    <lineage>
        <taxon>Bacteria</taxon>
        <taxon>Pseudomonadati</taxon>
        <taxon>Acidobacteriota</taxon>
        <taxon>Terriglobia</taxon>
        <taxon>Bryobacterales</taxon>
        <taxon>Bryobacteraceae</taxon>
        <taxon>Paludibaculum</taxon>
    </lineage>
</organism>
<feature type="binding site" evidence="7">
    <location>
        <position position="251"/>
    </location>
    <ligand>
        <name>Fe(3+)</name>
        <dbReference type="ChEBI" id="CHEBI:29034"/>
    </ligand>
</feature>
<keyword evidence="3 7" id="KW-0378">Hydrolase</keyword>
<dbReference type="GO" id="GO:0008270">
    <property type="term" value="F:zinc ion binding"/>
    <property type="evidence" value="ECO:0007669"/>
    <property type="project" value="UniProtKB-UniRule"/>
</dbReference>
<dbReference type="GO" id="GO:0005506">
    <property type="term" value="F:iron ion binding"/>
    <property type="evidence" value="ECO:0007669"/>
    <property type="project" value="UniProtKB-UniRule"/>
</dbReference>
<evidence type="ECO:0000313" key="9">
    <source>
        <dbReference type="EMBL" id="QOY84938.1"/>
    </source>
</evidence>
<feature type="binding site" evidence="7">
    <location>
        <position position="91"/>
    </location>
    <ligand>
        <name>4-imidazolone-5-propanoate</name>
        <dbReference type="ChEBI" id="CHEBI:77893"/>
    </ligand>
</feature>
<dbReference type="RefSeq" id="WP_194446608.1">
    <property type="nucleotide sequence ID" value="NZ_CP063849.1"/>
</dbReference>
<comment type="cofactor">
    <cofactor evidence="7">
        <name>Zn(2+)</name>
        <dbReference type="ChEBI" id="CHEBI:29105"/>
    </cofactor>
    <cofactor evidence="7">
        <name>Fe(3+)</name>
        <dbReference type="ChEBI" id="CHEBI:29034"/>
    </cofactor>
    <text evidence="7">Binds 1 zinc or iron ion per subunit.</text>
</comment>
<dbReference type="GO" id="GO:0005737">
    <property type="term" value="C:cytoplasm"/>
    <property type="evidence" value="ECO:0007669"/>
    <property type="project" value="UniProtKB-SubCell"/>
</dbReference>
<dbReference type="AlphaFoldDB" id="A0A7S7SHR4"/>
<dbReference type="Gene3D" id="3.20.20.140">
    <property type="entry name" value="Metal-dependent hydrolases"/>
    <property type="match status" value="1"/>
</dbReference>
<dbReference type="InterPro" id="IPR032466">
    <property type="entry name" value="Metal_Hydrolase"/>
</dbReference>
<dbReference type="GO" id="GO:0019557">
    <property type="term" value="P:L-histidine catabolic process to glutamate and formate"/>
    <property type="evidence" value="ECO:0007669"/>
    <property type="project" value="UniProtKB-UniPathway"/>
</dbReference>
<evidence type="ECO:0000256" key="2">
    <source>
        <dbReference type="ARBA" id="ARBA00022723"/>
    </source>
</evidence>
<comment type="similarity">
    <text evidence="7">Belongs to the metallo-dependent hydrolases superfamily. HutI family.</text>
</comment>
<dbReference type="PANTHER" id="PTHR42752">
    <property type="entry name" value="IMIDAZOLONEPROPIONASE"/>
    <property type="match status" value="1"/>
</dbReference>
<keyword evidence="2 7" id="KW-0479">Metal-binding</keyword>
<keyword evidence="5 7" id="KW-0862">Zinc</keyword>
<evidence type="ECO:0000259" key="8">
    <source>
        <dbReference type="Pfam" id="PF01979"/>
    </source>
</evidence>
<comment type="catalytic activity">
    <reaction evidence="7">
        <text>4-imidazolone-5-propanoate + H2O = N-formimidoyl-L-glutamate</text>
        <dbReference type="Rhea" id="RHEA:23660"/>
        <dbReference type="ChEBI" id="CHEBI:15377"/>
        <dbReference type="ChEBI" id="CHEBI:58928"/>
        <dbReference type="ChEBI" id="CHEBI:77893"/>
        <dbReference type="EC" id="3.5.2.7"/>
    </reaction>
</comment>
<dbReference type="KEGG" id="pfer:IRI77_18955"/>
<feature type="binding site" evidence="7">
    <location>
        <position position="331"/>
    </location>
    <ligand>
        <name>4-imidazolone-5-propanoate</name>
        <dbReference type="ChEBI" id="CHEBI:77893"/>
    </ligand>
</feature>
<evidence type="ECO:0000256" key="6">
    <source>
        <dbReference type="ARBA" id="ARBA00023004"/>
    </source>
</evidence>